<feature type="region of interest" description="Disordered" evidence="1">
    <location>
        <begin position="1"/>
        <end position="28"/>
    </location>
</feature>
<reference evidence="2 3" key="1">
    <citation type="submission" date="2019-08" db="EMBL/GenBank/DDBJ databases">
        <title>Bacterial whole genome sequence for Glaciihabitans sp. CHu50b-6-2.</title>
        <authorList>
            <person name="Jin L."/>
        </authorList>
    </citation>
    <scope>NUCLEOTIDE SEQUENCE [LARGE SCALE GENOMIC DNA]</scope>
    <source>
        <strain evidence="2 3">CHu50b-6-2</strain>
    </source>
</reference>
<organism evidence="2 3">
    <name type="scientific">Lacisediminihabitans profunda</name>
    <dbReference type="NCBI Taxonomy" id="2594790"/>
    <lineage>
        <taxon>Bacteria</taxon>
        <taxon>Bacillati</taxon>
        <taxon>Actinomycetota</taxon>
        <taxon>Actinomycetes</taxon>
        <taxon>Micrococcales</taxon>
        <taxon>Microbacteriaceae</taxon>
        <taxon>Lacisediminihabitans</taxon>
    </lineage>
</organism>
<dbReference type="EMBL" id="VRMG01000009">
    <property type="protein sequence ID" value="TXN29186.1"/>
    <property type="molecule type" value="Genomic_DNA"/>
</dbReference>
<evidence type="ECO:0000313" key="2">
    <source>
        <dbReference type="EMBL" id="TXN29186.1"/>
    </source>
</evidence>
<comment type="caution">
    <text evidence="2">The sequence shown here is derived from an EMBL/GenBank/DDBJ whole genome shotgun (WGS) entry which is preliminary data.</text>
</comment>
<gene>
    <name evidence="2" type="ORF">FVP33_13450</name>
</gene>
<protein>
    <submittedName>
        <fullName evidence="2">Uncharacterized protein</fullName>
    </submittedName>
</protein>
<evidence type="ECO:0000256" key="1">
    <source>
        <dbReference type="SAM" id="MobiDB-lite"/>
    </source>
</evidence>
<dbReference type="Proteomes" id="UP000321379">
    <property type="component" value="Unassembled WGS sequence"/>
</dbReference>
<keyword evidence="3" id="KW-1185">Reference proteome</keyword>
<dbReference type="AlphaFoldDB" id="A0A5C8UNZ1"/>
<accession>A0A5C8UNZ1</accession>
<sequence length="65" mass="6905">MGVSRSACRNDRAEMTGEPGATGEHADDDRGEVCWLERVCPECGALVEGPLPRACWRCGATVAPT</sequence>
<evidence type="ECO:0000313" key="3">
    <source>
        <dbReference type="Proteomes" id="UP000321379"/>
    </source>
</evidence>
<name>A0A5C8UNZ1_9MICO</name>
<proteinExistence type="predicted"/>